<feature type="binding site" evidence="1">
    <location>
        <position position="245"/>
    </location>
    <ligand>
        <name>Mg(2+)</name>
        <dbReference type="ChEBI" id="CHEBI:18420"/>
        <label>1</label>
        <note>catalytic</note>
    </ligand>
</feature>
<gene>
    <name evidence="2" type="ORF">EQZ20_01680</name>
</gene>
<feature type="binding site" evidence="1">
    <location>
        <position position="83"/>
    </location>
    <ligand>
        <name>Mg(2+)</name>
        <dbReference type="ChEBI" id="CHEBI:18420"/>
        <label>1</label>
        <note>catalytic</note>
    </ligand>
</feature>
<evidence type="ECO:0000313" key="3">
    <source>
        <dbReference type="Proteomes" id="UP000288675"/>
    </source>
</evidence>
<dbReference type="Pfam" id="PF00459">
    <property type="entry name" value="Inositol_P"/>
    <property type="match status" value="1"/>
</dbReference>
<evidence type="ECO:0000256" key="1">
    <source>
        <dbReference type="PIRSR" id="PIRSR600760-2"/>
    </source>
</evidence>
<dbReference type="GO" id="GO:0007165">
    <property type="term" value="P:signal transduction"/>
    <property type="evidence" value="ECO:0007669"/>
    <property type="project" value="TreeGrafter"/>
</dbReference>
<dbReference type="SUPFAM" id="SSF56655">
    <property type="entry name" value="Carbohydrate phosphatase"/>
    <property type="match status" value="1"/>
</dbReference>
<dbReference type="RefSeq" id="WP_046129041.1">
    <property type="nucleotide sequence ID" value="NZ_CP035232.1"/>
</dbReference>
<dbReference type="InterPro" id="IPR000760">
    <property type="entry name" value="Inositol_monophosphatase-like"/>
</dbReference>
<dbReference type="AlphaFoldDB" id="A0AAJ3YV36"/>
<dbReference type="Proteomes" id="UP000288675">
    <property type="component" value="Chromosome"/>
</dbReference>
<proteinExistence type="predicted"/>
<feature type="binding site" evidence="1">
    <location>
        <position position="65"/>
    </location>
    <ligand>
        <name>Mg(2+)</name>
        <dbReference type="ChEBI" id="CHEBI:18420"/>
        <label>1</label>
        <note>catalytic</note>
    </ligand>
</feature>
<name>A0AAJ3YV36_9BACI</name>
<dbReference type="Gene3D" id="3.40.190.80">
    <property type="match status" value="1"/>
</dbReference>
<dbReference type="PANTHER" id="PTHR20854:SF4">
    <property type="entry name" value="INOSITOL-1-MONOPHOSPHATASE-RELATED"/>
    <property type="match status" value="1"/>
</dbReference>
<feature type="binding site" evidence="1">
    <location>
        <position position="86"/>
    </location>
    <ligand>
        <name>Mg(2+)</name>
        <dbReference type="ChEBI" id="CHEBI:18420"/>
        <label>1</label>
        <note>catalytic</note>
    </ligand>
</feature>
<accession>A0AAJ3YV36</accession>
<evidence type="ECO:0000313" key="2">
    <source>
        <dbReference type="EMBL" id="QAT63782.1"/>
    </source>
</evidence>
<dbReference type="Gene3D" id="3.30.540.10">
    <property type="entry name" value="Fructose-1,6-Bisphosphatase, subunit A, domain 1"/>
    <property type="match status" value="1"/>
</dbReference>
<keyword evidence="1" id="KW-0479">Metal-binding</keyword>
<sequence length="317" mass="35028">MRDYIIELGTFVYQKLKGQKGTLKKRIVNGYSPGGDAQFNIDQAAEDAVLEFITNRDCPIAFYTEDGGLKMFGENPQYILIVDPIDGTRPAAAGLEMACISIALAAYKPDAKIKDIEFAFLLELKSGAYMYGDIYTASIFSEGFDGKLPNMSSVTELKHMFWSLEFNGHPAQLMTSAYGHLIDLSANNGGVFVFNSASYSISRIITGQMDAYVDIGNRLLKDDPGLLPDFQKVGNGKVLHLFPYDIAASVFLAKKAGVVITDAYGHSLDDTLLTDLSYHNQQSCIAASTKELHQKLLDEIRWEKRRSRDESVSVDSL</sequence>
<dbReference type="EMBL" id="CP035232">
    <property type="protein sequence ID" value="QAT63782.1"/>
    <property type="molecule type" value="Genomic_DNA"/>
</dbReference>
<protein>
    <recommendedName>
        <fullName evidence="4">Inorganic polyphosphate/ATP-NAD kinase</fullName>
    </recommendedName>
</protein>
<evidence type="ECO:0008006" key="4">
    <source>
        <dbReference type="Google" id="ProtNLM"/>
    </source>
</evidence>
<dbReference type="GO" id="GO:0008934">
    <property type="term" value="F:inositol monophosphate 1-phosphatase activity"/>
    <property type="evidence" value="ECO:0007669"/>
    <property type="project" value="TreeGrafter"/>
</dbReference>
<comment type="cofactor">
    <cofactor evidence="1">
        <name>Mg(2+)</name>
        <dbReference type="ChEBI" id="CHEBI:18420"/>
    </cofactor>
</comment>
<dbReference type="GeneID" id="82851384"/>
<dbReference type="PANTHER" id="PTHR20854">
    <property type="entry name" value="INOSITOL MONOPHOSPHATASE"/>
    <property type="match status" value="1"/>
</dbReference>
<dbReference type="KEGG" id="bgy:BGLY_0304"/>
<keyword evidence="1" id="KW-0460">Magnesium</keyword>
<dbReference type="GO" id="GO:0006020">
    <property type="term" value="P:inositol metabolic process"/>
    <property type="evidence" value="ECO:0007669"/>
    <property type="project" value="TreeGrafter"/>
</dbReference>
<organism evidence="2 3">
    <name type="scientific">Bacillus glycinifermentans</name>
    <dbReference type="NCBI Taxonomy" id="1664069"/>
    <lineage>
        <taxon>Bacteria</taxon>
        <taxon>Bacillati</taxon>
        <taxon>Bacillota</taxon>
        <taxon>Bacilli</taxon>
        <taxon>Bacillales</taxon>
        <taxon>Bacillaceae</taxon>
        <taxon>Bacillus</taxon>
    </lineage>
</organism>
<reference evidence="2 3" key="1">
    <citation type="submission" date="2019-01" db="EMBL/GenBank/DDBJ databases">
        <title>Genome sequence of Bacillus glycinifermentans SRCM103574.</title>
        <authorList>
            <person name="Kong H.-J."/>
            <person name="Jeong S.-Y."/>
            <person name="Jeong D.-Y."/>
        </authorList>
    </citation>
    <scope>NUCLEOTIDE SEQUENCE [LARGE SCALE GENOMIC DNA]</scope>
    <source>
        <strain evidence="2 3">SRCM103574</strain>
    </source>
</reference>
<dbReference type="GO" id="GO:0046872">
    <property type="term" value="F:metal ion binding"/>
    <property type="evidence" value="ECO:0007669"/>
    <property type="project" value="UniProtKB-KW"/>
</dbReference>
<dbReference type="PRINTS" id="PR00377">
    <property type="entry name" value="IMPHPHTASES"/>
</dbReference>
<feature type="binding site" evidence="1">
    <location>
        <position position="85"/>
    </location>
    <ligand>
        <name>Mg(2+)</name>
        <dbReference type="ChEBI" id="CHEBI:18420"/>
        <label>1</label>
        <note>catalytic</note>
    </ligand>
</feature>